<name>A0A194VK04_CYTMA</name>
<organism evidence="1 2">
    <name type="scientific">Cytospora mali</name>
    <name type="common">Apple Valsa canker fungus</name>
    <name type="synonym">Valsa mali</name>
    <dbReference type="NCBI Taxonomy" id="578113"/>
    <lineage>
        <taxon>Eukaryota</taxon>
        <taxon>Fungi</taxon>
        <taxon>Dikarya</taxon>
        <taxon>Ascomycota</taxon>
        <taxon>Pezizomycotina</taxon>
        <taxon>Sordariomycetes</taxon>
        <taxon>Sordariomycetidae</taxon>
        <taxon>Diaporthales</taxon>
        <taxon>Cytosporaceae</taxon>
        <taxon>Cytospora</taxon>
    </lineage>
</organism>
<dbReference type="OrthoDB" id="3354680at2759"/>
<dbReference type="AlphaFoldDB" id="A0A194VK04"/>
<gene>
    <name evidence="1" type="ORF">VM1G_12067</name>
</gene>
<evidence type="ECO:0000313" key="1">
    <source>
        <dbReference type="EMBL" id="KUI64332.1"/>
    </source>
</evidence>
<sequence>MVSLLSPSTILILGTGSALSMLLYDLYWPCWNARDAPTAAFGHESSYAMSIMNPQHQKVFQHKLTLKISTAHVRSGITDDEVLALFTKGFFGGWVFTPERWLLSFTRLSLGDFEGLNVASELGCPYAQEIWETSSLSPKAIAPLGSLLFGNFFLADYRSATAQPQDVRNWEYSRGSPQAPTLAEFVAGGSEVFQLVSSHRFQVSQEEGGDIFTVTFSHVSCNSRTGRQFSRPFQWLHLVYARLLFSDGIREVMKG</sequence>
<protein>
    <submittedName>
        <fullName evidence="1">Uncharacterized protein</fullName>
    </submittedName>
</protein>
<evidence type="ECO:0000313" key="2">
    <source>
        <dbReference type="Proteomes" id="UP000078559"/>
    </source>
</evidence>
<proteinExistence type="predicted"/>
<keyword evidence="2" id="KW-1185">Reference proteome</keyword>
<dbReference type="EMBL" id="KN796131">
    <property type="protein sequence ID" value="KUI64332.1"/>
    <property type="molecule type" value="Genomic_DNA"/>
</dbReference>
<reference evidence="1" key="1">
    <citation type="submission" date="2014-12" db="EMBL/GenBank/DDBJ databases">
        <title>Genome Sequence of Valsa Canker Pathogens Uncovers a Specific Adaption of Colonization on Woody Bark.</title>
        <authorList>
            <person name="Yin Z."/>
            <person name="Liu H."/>
            <person name="Gao X."/>
            <person name="Li Z."/>
            <person name="Song N."/>
            <person name="Ke X."/>
            <person name="Dai Q."/>
            <person name="Wu Y."/>
            <person name="Sun Y."/>
            <person name="Xu J.-R."/>
            <person name="Kang Z.K."/>
            <person name="Wang L."/>
            <person name="Huang L."/>
        </authorList>
    </citation>
    <scope>NUCLEOTIDE SEQUENCE [LARGE SCALE GENOMIC DNA]</scope>
    <source>
        <strain evidence="1">03-8</strain>
    </source>
</reference>
<dbReference type="Proteomes" id="UP000078559">
    <property type="component" value="Unassembled WGS sequence"/>
</dbReference>
<accession>A0A194VK04</accession>